<protein>
    <submittedName>
        <fullName evidence="1">Uncharacterized protein</fullName>
    </submittedName>
</protein>
<accession>A0ABR0A4N5</accession>
<keyword evidence="2" id="KW-1185">Reference proteome</keyword>
<organism evidence="1 2">
    <name type="scientific">Daphnia magna</name>
    <dbReference type="NCBI Taxonomy" id="35525"/>
    <lineage>
        <taxon>Eukaryota</taxon>
        <taxon>Metazoa</taxon>
        <taxon>Ecdysozoa</taxon>
        <taxon>Arthropoda</taxon>
        <taxon>Crustacea</taxon>
        <taxon>Branchiopoda</taxon>
        <taxon>Diplostraca</taxon>
        <taxon>Cladocera</taxon>
        <taxon>Anomopoda</taxon>
        <taxon>Daphniidae</taxon>
        <taxon>Daphnia</taxon>
    </lineage>
</organism>
<comment type="caution">
    <text evidence="1">The sequence shown here is derived from an EMBL/GenBank/DDBJ whole genome shotgun (WGS) entry which is preliminary data.</text>
</comment>
<name>A0ABR0A4N5_9CRUS</name>
<gene>
    <name evidence="1" type="ORF">OUZ56_001972</name>
</gene>
<evidence type="ECO:0000313" key="2">
    <source>
        <dbReference type="Proteomes" id="UP001234178"/>
    </source>
</evidence>
<sequence>MATGSTIIGKGRFVVRSYGTANTNSDKTNNDPEWDAVTTCHSSQAPTGSQKDDRKIDWESATTFL</sequence>
<dbReference type="EMBL" id="JAOYFB010000036">
    <property type="protein sequence ID" value="KAK4019974.1"/>
    <property type="molecule type" value="Genomic_DNA"/>
</dbReference>
<evidence type="ECO:0000313" key="1">
    <source>
        <dbReference type="EMBL" id="KAK4019974.1"/>
    </source>
</evidence>
<dbReference type="Proteomes" id="UP001234178">
    <property type="component" value="Unassembled WGS sequence"/>
</dbReference>
<reference evidence="1 2" key="1">
    <citation type="journal article" date="2023" name="Nucleic Acids Res.">
        <title>The hologenome of Daphnia magna reveals possible DNA methylation and microbiome-mediated evolution of the host genome.</title>
        <authorList>
            <person name="Chaturvedi A."/>
            <person name="Li X."/>
            <person name="Dhandapani V."/>
            <person name="Marshall H."/>
            <person name="Kissane S."/>
            <person name="Cuenca-Cambronero M."/>
            <person name="Asole G."/>
            <person name="Calvet F."/>
            <person name="Ruiz-Romero M."/>
            <person name="Marangio P."/>
            <person name="Guigo R."/>
            <person name="Rago D."/>
            <person name="Mirbahai L."/>
            <person name="Eastwood N."/>
            <person name="Colbourne J.K."/>
            <person name="Zhou J."/>
            <person name="Mallon E."/>
            <person name="Orsini L."/>
        </authorList>
    </citation>
    <scope>NUCLEOTIDE SEQUENCE [LARGE SCALE GENOMIC DNA]</scope>
    <source>
        <strain evidence="1">LRV0_1</strain>
    </source>
</reference>
<proteinExistence type="predicted"/>